<keyword evidence="2" id="KW-1185">Reference proteome</keyword>
<evidence type="ECO:0000313" key="2">
    <source>
        <dbReference type="Proteomes" id="UP000799539"/>
    </source>
</evidence>
<evidence type="ECO:0000313" key="1">
    <source>
        <dbReference type="EMBL" id="KAF2214502.1"/>
    </source>
</evidence>
<protein>
    <submittedName>
        <fullName evidence="1">Uncharacterized protein</fullName>
    </submittedName>
</protein>
<organism evidence="1 2">
    <name type="scientific">Cercospora zeae-maydis SCOH1-5</name>
    <dbReference type="NCBI Taxonomy" id="717836"/>
    <lineage>
        <taxon>Eukaryota</taxon>
        <taxon>Fungi</taxon>
        <taxon>Dikarya</taxon>
        <taxon>Ascomycota</taxon>
        <taxon>Pezizomycotina</taxon>
        <taxon>Dothideomycetes</taxon>
        <taxon>Dothideomycetidae</taxon>
        <taxon>Mycosphaerellales</taxon>
        <taxon>Mycosphaerellaceae</taxon>
        <taxon>Cercospora</taxon>
    </lineage>
</organism>
<dbReference type="Gene3D" id="3.40.50.1820">
    <property type="entry name" value="alpha/beta hydrolase"/>
    <property type="match status" value="1"/>
</dbReference>
<reference evidence="1" key="1">
    <citation type="journal article" date="2020" name="Stud. Mycol.">
        <title>101 Dothideomycetes genomes: a test case for predicting lifestyles and emergence of pathogens.</title>
        <authorList>
            <person name="Haridas S."/>
            <person name="Albert R."/>
            <person name="Binder M."/>
            <person name="Bloem J."/>
            <person name="Labutti K."/>
            <person name="Salamov A."/>
            <person name="Andreopoulos B."/>
            <person name="Baker S."/>
            <person name="Barry K."/>
            <person name="Bills G."/>
            <person name="Bluhm B."/>
            <person name="Cannon C."/>
            <person name="Castanera R."/>
            <person name="Culley D."/>
            <person name="Daum C."/>
            <person name="Ezra D."/>
            <person name="Gonzalez J."/>
            <person name="Henrissat B."/>
            <person name="Kuo A."/>
            <person name="Liang C."/>
            <person name="Lipzen A."/>
            <person name="Lutzoni F."/>
            <person name="Magnuson J."/>
            <person name="Mondo S."/>
            <person name="Nolan M."/>
            <person name="Ohm R."/>
            <person name="Pangilinan J."/>
            <person name="Park H.-J."/>
            <person name="Ramirez L."/>
            <person name="Alfaro M."/>
            <person name="Sun H."/>
            <person name="Tritt A."/>
            <person name="Yoshinaga Y."/>
            <person name="Zwiers L.-H."/>
            <person name="Turgeon B."/>
            <person name="Goodwin S."/>
            <person name="Spatafora J."/>
            <person name="Crous P."/>
            <person name="Grigoriev I."/>
        </authorList>
    </citation>
    <scope>NUCLEOTIDE SEQUENCE</scope>
    <source>
        <strain evidence="1">SCOH1-5</strain>
    </source>
</reference>
<dbReference type="AlphaFoldDB" id="A0A6A6FM19"/>
<accession>A0A6A6FM19</accession>
<dbReference type="EMBL" id="ML992668">
    <property type="protein sequence ID" value="KAF2214502.1"/>
    <property type="molecule type" value="Genomic_DNA"/>
</dbReference>
<sequence length="206" mass="23298">MLRALYQYAEGFRREIAPILCLGAFCSNELDPTDSRYYQLLVENSIDRQMKWLQCNDLVGGYIVGAPTNETTLVSRLTTTEFFHKQCALYFPPGPNGEAFGASQGRTAEALNAYTGGWNPANARRIIYSSGGRDVWREMGVSAERRPGGPMKSNPEMDMVVHIIETGFHHSELSTLNAELNEEVRRTRDLEVAQICRWVQEWPGYL</sequence>
<dbReference type="OrthoDB" id="1735038at2759"/>
<gene>
    <name evidence="1" type="ORF">CERZMDRAFT_37652</name>
</gene>
<dbReference type="InterPro" id="IPR029058">
    <property type="entry name" value="AB_hydrolase_fold"/>
</dbReference>
<dbReference type="Proteomes" id="UP000799539">
    <property type="component" value="Unassembled WGS sequence"/>
</dbReference>
<proteinExistence type="predicted"/>
<name>A0A6A6FM19_9PEZI</name>